<dbReference type="InterPro" id="IPR006641">
    <property type="entry name" value="YqgF/RNaseH-like_dom"/>
</dbReference>
<keyword evidence="1 5" id="KW-0963">Cytoplasm</keyword>
<comment type="caution">
    <text evidence="7">The sequence shown here is derived from an EMBL/GenBank/DDBJ whole genome shotgun (WGS) entry which is preliminary data.</text>
</comment>
<evidence type="ECO:0000256" key="5">
    <source>
        <dbReference type="HAMAP-Rule" id="MF_00651"/>
    </source>
</evidence>
<keyword evidence="4 5" id="KW-0378">Hydrolase</keyword>
<dbReference type="GO" id="GO:0000967">
    <property type="term" value="P:rRNA 5'-end processing"/>
    <property type="evidence" value="ECO:0007669"/>
    <property type="project" value="UniProtKB-UniRule"/>
</dbReference>
<dbReference type="GO" id="GO:0005829">
    <property type="term" value="C:cytosol"/>
    <property type="evidence" value="ECO:0007669"/>
    <property type="project" value="TreeGrafter"/>
</dbReference>
<dbReference type="CDD" id="cd16964">
    <property type="entry name" value="YqgF"/>
    <property type="match status" value="1"/>
</dbReference>
<dbReference type="GO" id="GO:0016788">
    <property type="term" value="F:hydrolase activity, acting on ester bonds"/>
    <property type="evidence" value="ECO:0007669"/>
    <property type="project" value="UniProtKB-UniRule"/>
</dbReference>
<evidence type="ECO:0000259" key="6">
    <source>
        <dbReference type="SMART" id="SM00732"/>
    </source>
</evidence>
<keyword evidence="3 5" id="KW-0540">Nuclease</keyword>
<gene>
    <name evidence="7" type="ORF">COY37_04090</name>
</gene>
<dbReference type="HAMAP" id="MF_00651">
    <property type="entry name" value="Nuclease_YqgF"/>
    <property type="match status" value="1"/>
</dbReference>
<comment type="similarity">
    <text evidence="5">Belongs to the YqgF HJR family.</text>
</comment>
<dbReference type="InterPro" id="IPR005227">
    <property type="entry name" value="YqgF"/>
</dbReference>
<sequence>MRILGVDYGLRRIGVAISDPTGNMAQPLVVIENRGNGSDIRRISQFVDEYKVQEVVVGLPVSMSGEKGIQAQAVLAYIEKLKPVLKVPVKTWDERLTTSFAERTLVESDVKRGRRKEIIDKVAAAIILQGYLDSKRAGEAR</sequence>
<name>A0A2M7T9M3_9ACTN</name>
<dbReference type="AlphaFoldDB" id="A0A2M7T9M3"/>
<dbReference type="NCBIfam" id="TIGR00250">
    <property type="entry name" value="RNAse_H_YqgF"/>
    <property type="match status" value="1"/>
</dbReference>
<dbReference type="PANTHER" id="PTHR33317">
    <property type="entry name" value="POLYNUCLEOTIDYL TRANSFERASE, RIBONUCLEASE H-LIKE SUPERFAMILY PROTEIN"/>
    <property type="match status" value="1"/>
</dbReference>
<dbReference type="InterPro" id="IPR037027">
    <property type="entry name" value="YqgF/RNaseH-like_dom_sf"/>
</dbReference>
<evidence type="ECO:0000256" key="1">
    <source>
        <dbReference type="ARBA" id="ARBA00022490"/>
    </source>
</evidence>
<keyword evidence="2 5" id="KW-0690">Ribosome biogenesis</keyword>
<protein>
    <recommendedName>
        <fullName evidence="5">Putative pre-16S rRNA nuclease</fullName>
        <ecNumber evidence="5">3.1.-.-</ecNumber>
    </recommendedName>
</protein>
<dbReference type="Gene3D" id="3.30.420.140">
    <property type="entry name" value="YqgF/RNase H-like domain"/>
    <property type="match status" value="1"/>
</dbReference>
<dbReference type="SMART" id="SM00732">
    <property type="entry name" value="YqgFc"/>
    <property type="match status" value="1"/>
</dbReference>
<comment type="subcellular location">
    <subcellularLocation>
        <location evidence="5">Cytoplasm</location>
    </subcellularLocation>
</comment>
<feature type="domain" description="YqgF/RNase H-like" evidence="6">
    <location>
        <begin position="1"/>
        <end position="101"/>
    </location>
</feature>
<dbReference type="InterPro" id="IPR012337">
    <property type="entry name" value="RNaseH-like_sf"/>
</dbReference>
<dbReference type="EMBL" id="PFNG01000093">
    <property type="protein sequence ID" value="PIZ40350.1"/>
    <property type="molecule type" value="Genomic_DNA"/>
</dbReference>
<dbReference type="Pfam" id="PF03652">
    <property type="entry name" value="RuvX"/>
    <property type="match status" value="1"/>
</dbReference>
<evidence type="ECO:0000313" key="7">
    <source>
        <dbReference type="EMBL" id="PIZ40350.1"/>
    </source>
</evidence>
<proteinExistence type="inferred from homology"/>
<dbReference type="PANTHER" id="PTHR33317:SF4">
    <property type="entry name" value="POLYNUCLEOTIDYL TRANSFERASE, RIBONUCLEASE H-LIKE SUPERFAMILY PROTEIN"/>
    <property type="match status" value="1"/>
</dbReference>
<dbReference type="EC" id="3.1.-.-" evidence="5"/>
<dbReference type="SUPFAM" id="SSF53098">
    <property type="entry name" value="Ribonuclease H-like"/>
    <property type="match status" value="1"/>
</dbReference>
<dbReference type="RefSeq" id="WP_286677743.1">
    <property type="nucleotide sequence ID" value="NZ_MNXI01000029.1"/>
</dbReference>
<comment type="function">
    <text evidence="5">Could be a nuclease involved in processing of the 5'-end of pre-16S rRNA.</text>
</comment>
<organism evidence="7 8">
    <name type="scientific">Candidatus Aquicultor secundus</name>
    <dbReference type="NCBI Taxonomy" id="1973895"/>
    <lineage>
        <taxon>Bacteria</taxon>
        <taxon>Bacillati</taxon>
        <taxon>Actinomycetota</taxon>
        <taxon>Candidatus Aquicultoria</taxon>
        <taxon>Candidatus Aquicultorales</taxon>
        <taxon>Candidatus Aquicultoraceae</taxon>
        <taxon>Candidatus Aquicultor</taxon>
    </lineage>
</organism>
<evidence type="ECO:0000313" key="8">
    <source>
        <dbReference type="Proteomes" id="UP000230956"/>
    </source>
</evidence>
<evidence type="ECO:0000256" key="4">
    <source>
        <dbReference type="ARBA" id="ARBA00022801"/>
    </source>
</evidence>
<evidence type="ECO:0000256" key="3">
    <source>
        <dbReference type="ARBA" id="ARBA00022722"/>
    </source>
</evidence>
<dbReference type="GO" id="GO:0004518">
    <property type="term" value="F:nuclease activity"/>
    <property type="evidence" value="ECO:0007669"/>
    <property type="project" value="UniProtKB-KW"/>
</dbReference>
<reference evidence="8" key="1">
    <citation type="submission" date="2017-09" db="EMBL/GenBank/DDBJ databases">
        <title>Depth-based differentiation of microbial function through sediment-hosted aquifers and enrichment of novel symbionts in the deep terrestrial subsurface.</title>
        <authorList>
            <person name="Probst A.J."/>
            <person name="Ladd B."/>
            <person name="Jarett J.K."/>
            <person name="Geller-Mcgrath D.E."/>
            <person name="Sieber C.M.K."/>
            <person name="Emerson J.B."/>
            <person name="Anantharaman K."/>
            <person name="Thomas B.C."/>
            <person name="Malmstrom R."/>
            <person name="Stieglmeier M."/>
            <person name="Klingl A."/>
            <person name="Woyke T."/>
            <person name="Ryan C.M."/>
            <person name="Banfield J.F."/>
        </authorList>
    </citation>
    <scope>NUCLEOTIDE SEQUENCE [LARGE SCALE GENOMIC DNA]</scope>
</reference>
<evidence type="ECO:0000256" key="2">
    <source>
        <dbReference type="ARBA" id="ARBA00022517"/>
    </source>
</evidence>
<accession>A0A2M7T9M3</accession>
<dbReference type="Proteomes" id="UP000230956">
    <property type="component" value="Unassembled WGS sequence"/>
</dbReference>